<dbReference type="InterPro" id="IPR047109">
    <property type="entry name" value="CAD-like"/>
</dbReference>
<dbReference type="PANTHER" id="PTHR42683">
    <property type="entry name" value="ALDEHYDE REDUCTASE"/>
    <property type="match status" value="1"/>
</dbReference>
<evidence type="ECO:0000313" key="8">
    <source>
        <dbReference type="Proteomes" id="UP000070444"/>
    </source>
</evidence>
<dbReference type="AlphaFoldDB" id="A0A137PAX2"/>
<name>A0A137PAX2_CONC2</name>
<dbReference type="InterPro" id="IPR002328">
    <property type="entry name" value="ADH_Zn_CS"/>
</dbReference>
<dbReference type="Gene3D" id="3.90.180.10">
    <property type="entry name" value="Medium-chain alcohol dehydrogenases, catalytic domain"/>
    <property type="match status" value="1"/>
</dbReference>
<comment type="similarity">
    <text evidence="5">Belongs to the zinc-containing alcohol dehydrogenase family.</text>
</comment>
<evidence type="ECO:0000256" key="2">
    <source>
        <dbReference type="ARBA" id="ARBA00022723"/>
    </source>
</evidence>
<dbReference type="GO" id="GO:0016616">
    <property type="term" value="F:oxidoreductase activity, acting on the CH-OH group of donors, NAD or NADP as acceptor"/>
    <property type="evidence" value="ECO:0007669"/>
    <property type="project" value="InterPro"/>
</dbReference>
<reference evidence="7 8" key="1">
    <citation type="journal article" date="2015" name="Genome Biol. Evol.">
        <title>Phylogenomic analyses indicate that early fungi evolved digesting cell walls of algal ancestors of land plants.</title>
        <authorList>
            <person name="Chang Y."/>
            <person name="Wang S."/>
            <person name="Sekimoto S."/>
            <person name="Aerts A.L."/>
            <person name="Choi C."/>
            <person name="Clum A."/>
            <person name="LaButti K.M."/>
            <person name="Lindquist E.A."/>
            <person name="Yee Ngan C."/>
            <person name="Ohm R.A."/>
            <person name="Salamov A.A."/>
            <person name="Grigoriev I.V."/>
            <person name="Spatafora J.W."/>
            <person name="Berbee M.L."/>
        </authorList>
    </citation>
    <scope>NUCLEOTIDE SEQUENCE [LARGE SCALE GENOMIC DNA]</scope>
    <source>
        <strain evidence="7 8">NRRL 28638</strain>
    </source>
</reference>
<dbReference type="SUPFAM" id="SSF51735">
    <property type="entry name" value="NAD(P)-binding Rossmann-fold domains"/>
    <property type="match status" value="1"/>
</dbReference>
<evidence type="ECO:0000313" key="7">
    <source>
        <dbReference type="EMBL" id="KXN72072.1"/>
    </source>
</evidence>
<gene>
    <name evidence="7" type="ORF">CONCODRAFT_37487</name>
</gene>
<dbReference type="Proteomes" id="UP000070444">
    <property type="component" value="Unassembled WGS sequence"/>
</dbReference>
<comment type="cofactor">
    <cofactor evidence="1 5">
        <name>Zn(2+)</name>
        <dbReference type="ChEBI" id="CHEBI:29105"/>
    </cofactor>
</comment>
<feature type="domain" description="Enoyl reductase (ER)" evidence="6">
    <location>
        <begin position="19"/>
        <end position="358"/>
    </location>
</feature>
<dbReference type="STRING" id="796925.A0A137PAX2"/>
<dbReference type="Gene3D" id="3.40.50.720">
    <property type="entry name" value="NAD(P)-binding Rossmann-like Domain"/>
    <property type="match status" value="1"/>
</dbReference>
<organism evidence="7 8">
    <name type="scientific">Conidiobolus coronatus (strain ATCC 28846 / CBS 209.66 / NRRL 28638)</name>
    <name type="common">Delacroixia coronata</name>
    <dbReference type="NCBI Taxonomy" id="796925"/>
    <lineage>
        <taxon>Eukaryota</taxon>
        <taxon>Fungi</taxon>
        <taxon>Fungi incertae sedis</taxon>
        <taxon>Zoopagomycota</taxon>
        <taxon>Entomophthoromycotina</taxon>
        <taxon>Entomophthoromycetes</taxon>
        <taxon>Entomophthorales</taxon>
        <taxon>Ancylistaceae</taxon>
        <taxon>Conidiobolus</taxon>
    </lineage>
</organism>
<dbReference type="SUPFAM" id="SSF50129">
    <property type="entry name" value="GroES-like"/>
    <property type="match status" value="1"/>
</dbReference>
<evidence type="ECO:0000259" key="6">
    <source>
        <dbReference type="SMART" id="SM00829"/>
    </source>
</evidence>
<dbReference type="EMBL" id="KQ964461">
    <property type="protein sequence ID" value="KXN72072.1"/>
    <property type="molecule type" value="Genomic_DNA"/>
</dbReference>
<accession>A0A137PAX2</accession>
<keyword evidence="3 5" id="KW-0862">Zinc</keyword>
<dbReference type="SMART" id="SM00829">
    <property type="entry name" value="PKS_ER"/>
    <property type="match status" value="1"/>
</dbReference>
<evidence type="ECO:0000256" key="1">
    <source>
        <dbReference type="ARBA" id="ARBA00001947"/>
    </source>
</evidence>
<dbReference type="Pfam" id="PF08240">
    <property type="entry name" value="ADH_N"/>
    <property type="match status" value="1"/>
</dbReference>
<dbReference type="GO" id="GO:0008270">
    <property type="term" value="F:zinc ion binding"/>
    <property type="evidence" value="ECO:0007669"/>
    <property type="project" value="InterPro"/>
</dbReference>
<dbReference type="InterPro" id="IPR013149">
    <property type="entry name" value="ADH-like_C"/>
</dbReference>
<evidence type="ECO:0000256" key="4">
    <source>
        <dbReference type="ARBA" id="ARBA00023002"/>
    </source>
</evidence>
<sequence length="360" mass="39090">MTIQGKFDQIKAWACPGKGEKIVPYTYKARPLGEEDVEVQISHCGICGSDIHTMDSGWGPSDYPVVTGHEIVGTVTAAGSKVSNVKVGDRVSNVKVGDRVGVGCVVSACLQDDCEFCVDKKDIFCPKRVFTYGDKWSENEKTYGGYAEAIRLKSHLAFPIPETLPSEYAAPLMCAGVTVFAPMLRHGVQPGDAVGIIGIGGLGHLALQYASKLGAEVYALSRSEAKRQEALDLGATHYVNTSDPEQVKDLQNKLKFLIVTNNTANAPWDLYTSFIKIEGRMILLGIPETPSTISTGAIVRKAISITGSLIGSIHEVQQTLDFAAKHNIKPLINEFPMSRVNEGIQHVRDGKVRYRVVLKN</sequence>
<keyword evidence="4" id="KW-0560">Oxidoreductase</keyword>
<dbReference type="FunFam" id="3.40.50.720:FF:000022">
    <property type="entry name" value="Cinnamyl alcohol dehydrogenase"/>
    <property type="match status" value="1"/>
</dbReference>
<dbReference type="CDD" id="cd05283">
    <property type="entry name" value="CAD1"/>
    <property type="match status" value="1"/>
</dbReference>
<dbReference type="InterPro" id="IPR011032">
    <property type="entry name" value="GroES-like_sf"/>
</dbReference>
<proteinExistence type="inferred from homology"/>
<keyword evidence="2 5" id="KW-0479">Metal-binding</keyword>
<dbReference type="InterPro" id="IPR013154">
    <property type="entry name" value="ADH-like_N"/>
</dbReference>
<evidence type="ECO:0000256" key="5">
    <source>
        <dbReference type="RuleBase" id="RU361277"/>
    </source>
</evidence>
<dbReference type="Pfam" id="PF00107">
    <property type="entry name" value="ADH_zinc_N"/>
    <property type="match status" value="1"/>
</dbReference>
<dbReference type="OrthoDB" id="1879366at2759"/>
<dbReference type="OMA" id="MEWGQFE"/>
<dbReference type="InterPro" id="IPR020843">
    <property type="entry name" value="ER"/>
</dbReference>
<dbReference type="InterPro" id="IPR036291">
    <property type="entry name" value="NAD(P)-bd_dom_sf"/>
</dbReference>
<dbReference type="PROSITE" id="PS00059">
    <property type="entry name" value="ADH_ZINC"/>
    <property type="match status" value="1"/>
</dbReference>
<keyword evidence="8" id="KW-1185">Reference proteome</keyword>
<evidence type="ECO:0000256" key="3">
    <source>
        <dbReference type="ARBA" id="ARBA00022833"/>
    </source>
</evidence>
<protein>
    <submittedName>
        <fullName evidence="7">Putative mannitol dehydrogenase</fullName>
    </submittedName>
</protein>